<feature type="compositionally biased region" description="Low complexity" evidence="4">
    <location>
        <begin position="448"/>
        <end position="463"/>
    </location>
</feature>
<dbReference type="InterPro" id="IPR001357">
    <property type="entry name" value="BRCT_dom"/>
</dbReference>
<dbReference type="Proteomes" id="UP000274922">
    <property type="component" value="Unassembled WGS sequence"/>
</dbReference>
<gene>
    <name evidence="6" type="ORF">CXG81DRAFT_19671</name>
</gene>
<dbReference type="GO" id="GO:0005634">
    <property type="term" value="C:nucleus"/>
    <property type="evidence" value="ECO:0007669"/>
    <property type="project" value="UniProtKB-SubCell"/>
</dbReference>
<evidence type="ECO:0000256" key="3">
    <source>
        <dbReference type="ARBA" id="ARBA00023242"/>
    </source>
</evidence>
<dbReference type="AlphaFoldDB" id="A0A4P9X5G5"/>
<dbReference type="Gene3D" id="3.40.50.10190">
    <property type="entry name" value="BRCT domain"/>
    <property type="match status" value="4"/>
</dbReference>
<evidence type="ECO:0000256" key="2">
    <source>
        <dbReference type="ARBA" id="ARBA00022763"/>
    </source>
</evidence>
<dbReference type="STRING" id="1555241.A0A4P9X5G5"/>
<dbReference type="InterPro" id="IPR051579">
    <property type="entry name" value="DDR_Transcriptional_Reg"/>
</dbReference>
<feature type="compositionally biased region" description="Low complexity" evidence="4">
    <location>
        <begin position="309"/>
        <end position="325"/>
    </location>
</feature>
<feature type="region of interest" description="Disordered" evidence="4">
    <location>
        <begin position="785"/>
        <end position="828"/>
    </location>
</feature>
<protein>
    <recommendedName>
        <fullName evidence="5">BRCT domain-containing protein</fullName>
    </recommendedName>
</protein>
<evidence type="ECO:0000313" key="7">
    <source>
        <dbReference type="Proteomes" id="UP000274922"/>
    </source>
</evidence>
<dbReference type="CDD" id="cd17744">
    <property type="entry name" value="BRCT_MDC1_rpt1"/>
    <property type="match status" value="1"/>
</dbReference>
<feature type="region of interest" description="Disordered" evidence="4">
    <location>
        <begin position="842"/>
        <end position="871"/>
    </location>
</feature>
<dbReference type="EMBL" id="ML014220">
    <property type="protein sequence ID" value="RKP00367.1"/>
    <property type="molecule type" value="Genomic_DNA"/>
</dbReference>
<dbReference type="PANTHER" id="PTHR23196:SF1">
    <property type="entry name" value="PAX-INTERACTING PROTEIN 1"/>
    <property type="match status" value="1"/>
</dbReference>
<feature type="region of interest" description="Disordered" evidence="4">
    <location>
        <begin position="298"/>
        <end position="328"/>
    </location>
</feature>
<dbReference type="Pfam" id="PF16589">
    <property type="entry name" value="BRCT_2"/>
    <property type="match status" value="1"/>
</dbReference>
<organism evidence="6 7">
    <name type="scientific">Caulochytrium protostelioides</name>
    <dbReference type="NCBI Taxonomy" id="1555241"/>
    <lineage>
        <taxon>Eukaryota</taxon>
        <taxon>Fungi</taxon>
        <taxon>Fungi incertae sedis</taxon>
        <taxon>Chytridiomycota</taxon>
        <taxon>Chytridiomycota incertae sedis</taxon>
        <taxon>Chytridiomycetes</taxon>
        <taxon>Caulochytriales</taxon>
        <taxon>Caulochytriaceae</taxon>
        <taxon>Caulochytrium</taxon>
    </lineage>
</organism>
<evidence type="ECO:0000313" key="6">
    <source>
        <dbReference type="EMBL" id="RKP00367.1"/>
    </source>
</evidence>
<dbReference type="CDD" id="cd18432">
    <property type="entry name" value="BRCT_PAXIP1_rpt6_like"/>
    <property type="match status" value="1"/>
</dbReference>
<keyword evidence="2" id="KW-0227">DNA damage</keyword>
<proteinExistence type="predicted"/>
<feature type="region of interest" description="Disordered" evidence="4">
    <location>
        <begin position="446"/>
        <end position="480"/>
    </location>
</feature>
<feature type="region of interest" description="Disordered" evidence="4">
    <location>
        <begin position="74"/>
        <end position="138"/>
    </location>
</feature>
<feature type="domain" description="BRCT" evidence="5">
    <location>
        <begin position="642"/>
        <end position="725"/>
    </location>
</feature>
<keyword evidence="7" id="KW-1185">Reference proteome</keyword>
<sequence length="1117" mass="118567">MPTARPPGLSLEDNARAFTSQVSLIPRSILRSAFFVTRADPHSVILKLPMTHPEAATAAAAAAAAATATATAEAATTATATTQDGTPSPHHDGEHAASMPPMPDAGPIMTRADPSVAPACSSGDDNADADHTEDPATTQNSLRLRGWIYVHPSAEAMVPADALTATGLDAISRDQLAALLASTASFVAQSPLYLVATTVLFTDAVARRAAAVAGVHVVHPTWLLRSVALGERQPPDRFGLGAAQWLAGVTLAVVHLPWTVRMHVYATAAAFGAQFRKTPDALCTHVLGLYAPGDEPDDLGGGFSHRGHGNSSNDSSNGNSNGNDGAAATTESMPLADLVAETACAVAATRPSSTAATPEVHGAWFVSADWLQACVRLKTRAPEMPFVLAPVPPSPSVPAPGMAWQSGMTRFDGLVQRARRQRQREWKRHVLAHPPLTDVRSAGAVATPADPLHPADLALDPAPAAGPPPADADEMPLPGTQDIESATAASNSHSDDDMHDVHGEMAGVSSRQPSICAAWYGRTFYLSCLCCLPAQSQDKAVVAERNRWVDLKAALKQAGAHYVADPSRAACLILHCQKHPLFRRATAPHPDEEASYRGSQAIGNAAWACAMLRDDAVWTWPAAAAEWMPAPVSFPAPLRPRPYHLLFLGLERSLRRRLARLVRWMGATLATEPTADVTHVVSCSDGPCATLSNDPDALEYQRHLWQTLSAATSVRGVHLVSPLWVEASFLAMQWLPEAQPRFTCWELGATVLAAARVWGGWPADLLDVWRREAVTAVAAPVVAGPAGAASPTAKRPRTDDPFAMDAPSSRMMLMPPPLASPSSPSHHHALVPRLVPADADAADGVRGRSASSTAAAAAPPPSRGGSTSRGGFRLLPTGVVLTAQGQSQLTALGATLATSVETCTHIVTDRPTRTEKFLMGLTLGRTMVHIRWIKASFAAGRWLPAAGFPVTDPPFEQTWHYRPEVTALRYRHREAQRQQLLALAGLSGTSLPRGALGLFGGIQFYATPHVQPAREILKRLVLSGGGTWLDHLPTLPAATAPETGREAPLVICIGTVPDIQSIRRANRPHVHFFSSEFILTACLQQQLPWDHPALRLVDAATPAARRAPPSGESNERH</sequence>
<evidence type="ECO:0000256" key="1">
    <source>
        <dbReference type="ARBA" id="ARBA00004123"/>
    </source>
</evidence>
<dbReference type="OrthoDB" id="2150662at2759"/>
<dbReference type="PROSITE" id="PS50172">
    <property type="entry name" value="BRCT"/>
    <property type="match status" value="2"/>
</dbReference>
<dbReference type="Pfam" id="PF16770">
    <property type="entry name" value="RTT107_BRCT_5"/>
    <property type="match status" value="1"/>
</dbReference>
<accession>A0A4P9X5G5</accession>
<comment type="subcellular location">
    <subcellularLocation>
        <location evidence="1">Nucleus</location>
    </subcellularLocation>
</comment>
<dbReference type="InterPro" id="IPR036420">
    <property type="entry name" value="BRCT_dom_sf"/>
</dbReference>
<feature type="compositionally biased region" description="Low complexity" evidence="4">
    <location>
        <begin position="847"/>
        <end position="871"/>
    </location>
</feature>
<reference evidence="7" key="1">
    <citation type="journal article" date="2018" name="Nat. Microbiol.">
        <title>Leveraging single-cell genomics to expand the fungal tree of life.</title>
        <authorList>
            <person name="Ahrendt S.R."/>
            <person name="Quandt C.A."/>
            <person name="Ciobanu D."/>
            <person name="Clum A."/>
            <person name="Salamov A."/>
            <person name="Andreopoulos B."/>
            <person name="Cheng J.F."/>
            <person name="Woyke T."/>
            <person name="Pelin A."/>
            <person name="Henrissat B."/>
            <person name="Reynolds N.K."/>
            <person name="Benny G.L."/>
            <person name="Smith M.E."/>
            <person name="James T.Y."/>
            <person name="Grigoriev I.V."/>
        </authorList>
    </citation>
    <scope>NUCLEOTIDE SEQUENCE [LARGE SCALE GENOMIC DNA]</scope>
    <source>
        <strain evidence="7">ATCC 52028</strain>
    </source>
</reference>
<dbReference type="GO" id="GO:0006974">
    <property type="term" value="P:DNA damage response"/>
    <property type="evidence" value="ECO:0007669"/>
    <property type="project" value="UniProtKB-KW"/>
</dbReference>
<feature type="domain" description="BRCT" evidence="5">
    <location>
        <begin position="889"/>
        <end position="950"/>
    </location>
</feature>
<dbReference type="SUPFAM" id="SSF52113">
    <property type="entry name" value="BRCT domain"/>
    <property type="match status" value="3"/>
</dbReference>
<evidence type="ECO:0000259" key="5">
    <source>
        <dbReference type="PROSITE" id="PS50172"/>
    </source>
</evidence>
<name>A0A4P9X5G5_9FUNG</name>
<keyword evidence="3" id="KW-0539">Nucleus</keyword>
<dbReference type="SMART" id="SM00292">
    <property type="entry name" value="BRCT"/>
    <property type="match status" value="4"/>
</dbReference>
<evidence type="ECO:0000256" key="4">
    <source>
        <dbReference type="SAM" id="MobiDB-lite"/>
    </source>
</evidence>
<dbReference type="PANTHER" id="PTHR23196">
    <property type="entry name" value="PAX TRANSCRIPTION ACTIVATION DOMAIN INTERACTING PROTEIN"/>
    <property type="match status" value="1"/>
</dbReference>